<protein>
    <submittedName>
        <fullName evidence="1">Uncharacterized protein</fullName>
    </submittedName>
</protein>
<evidence type="ECO:0000313" key="2">
    <source>
        <dbReference type="Proteomes" id="UP000652567"/>
    </source>
</evidence>
<organism evidence="1 2">
    <name type="scientific">Cellvibrio polysaccharolyticus</name>
    <dbReference type="NCBI Taxonomy" id="2082724"/>
    <lineage>
        <taxon>Bacteria</taxon>
        <taxon>Pseudomonadati</taxon>
        <taxon>Pseudomonadota</taxon>
        <taxon>Gammaproteobacteria</taxon>
        <taxon>Cellvibrionales</taxon>
        <taxon>Cellvibrionaceae</taxon>
        <taxon>Cellvibrio</taxon>
    </lineage>
</organism>
<dbReference type="Proteomes" id="UP000652567">
    <property type="component" value="Unassembled WGS sequence"/>
</dbReference>
<dbReference type="EMBL" id="PRDL01000001">
    <property type="protein sequence ID" value="MBE8718191.1"/>
    <property type="molecule type" value="Genomic_DNA"/>
</dbReference>
<reference evidence="1" key="1">
    <citation type="submission" date="2018-07" db="EMBL/GenBank/DDBJ databases">
        <title>Genome assembly of strain Ka43.</title>
        <authorList>
            <person name="Kukolya J."/>
            <person name="Nagy I."/>
            <person name="Horvath B."/>
            <person name="Toth A."/>
        </authorList>
    </citation>
    <scope>NUCLEOTIDE SEQUENCE</scope>
    <source>
        <strain evidence="1">KB43</strain>
    </source>
</reference>
<dbReference type="AlphaFoldDB" id="A0A928V773"/>
<comment type="caution">
    <text evidence="1">The sequence shown here is derived from an EMBL/GenBank/DDBJ whole genome shotgun (WGS) entry which is preliminary data.</text>
</comment>
<dbReference type="NCBIfam" id="NF035938">
    <property type="entry name" value="EboA_domain"/>
    <property type="match status" value="1"/>
</dbReference>
<accession>A0A928V773</accession>
<evidence type="ECO:0000313" key="1">
    <source>
        <dbReference type="EMBL" id="MBE8718191.1"/>
    </source>
</evidence>
<dbReference type="RefSeq" id="WP_193910548.1">
    <property type="nucleotide sequence ID" value="NZ_PRDL01000001.1"/>
</dbReference>
<keyword evidence="2" id="KW-1185">Reference proteome</keyword>
<proteinExistence type="predicted"/>
<gene>
    <name evidence="1" type="ORF">C4F51_13435</name>
</gene>
<name>A0A928V773_9GAMM</name>
<sequence>MTSINLTHLQQSIATYLQTHLNAAAWQWLEQRVATIRSNSNPQSLVTAFAQVSRKVNVFIIDDELPENPVNLQMKGWDSICLVRVFLLMQVVSDDRDSYKQQIGNLFRYADMDESVALYVALPVLAYPEEWVHQCTEGLRSNISYVHDAIMQNNPWPARYLPEAAWNQLVLKAFFNEKDMNRVIGLQARNNQELVLALTDYRAERLAAGRPIHPGIEQLIASFKTA</sequence>
<dbReference type="InterPro" id="IPR047715">
    <property type="entry name" value="EboA_dom"/>
</dbReference>